<dbReference type="PANTHER" id="PTHR46590:SF1">
    <property type="entry name" value="PHOSPHATIDYLINOSITOL TRANSFER PROTEIN CSR1"/>
    <property type="match status" value="1"/>
</dbReference>
<sequence>MSASNIHTMTVSTAPGHFETLTADQEARLKDVWTHLLKFWGVPVTPAASVARSATSASVASKASKASEHSEKSGKKKRFGMFRKGHKKTKSTDHDGLSLTTTRTRESVEETYNSKLIHDALKDLEPQQIADNFWNMLRTDTPDNLLLRFVRARKWDVDKSLAMFANTLHWRLKEANVDQILWDGDRIPFENKEDGFILQMQLNKAYFRGVDKAGRPIVVIRPRLHNAKKQTPKDLEKYTLLVIEIMRLALQEPSDSASIIFDMTGFTMANMDYGPVNFMIGIFEAHYPESLGKLFIHKAPWIFPPIWSVVKNLLDPVVASKIVFTKSIKDLAEHVDTKYISADLGGEDDYQPEWIEPNPEDDKLLDDTVTRDTIRAERAEIVKEYIEATVNWIEAKTAEESHKWKVEKRKVGVKLAENYIKLDPYIRTKNNFDRAGCVNLQAPLPIDF</sequence>
<dbReference type="InterPro" id="IPR052432">
    <property type="entry name" value="PITP/CRAL-TRIO"/>
</dbReference>
<organism evidence="3">
    <name type="scientific">Cyberlindnera fabianii</name>
    <name type="common">Yeast</name>
    <name type="synonym">Hansenula fabianii</name>
    <dbReference type="NCBI Taxonomy" id="36022"/>
    <lineage>
        <taxon>Eukaryota</taxon>
        <taxon>Fungi</taxon>
        <taxon>Dikarya</taxon>
        <taxon>Ascomycota</taxon>
        <taxon>Saccharomycotina</taxon>
        <taxon>Saccharomycetes</taxon>
        <taxon>Phaffomycetales</taxon>
        <taxon>Phaffomycetaceae</taxon>
        <taxon>Cyberlindnera</taxon>
    </lineage>
</organism>
<dbReference type="InterPro" id="IPR036273">
    <property type="entry name" value="CRAL/TRIO_N_dom_sf"/>
</dbReference>
<dbReference type="PROSITE" id="PS50191">
    <property type="entry name" value="CRAL_TRIO"/>
    <property type="match status" value="1"/>
</dbReference>
<evidence type="ECO:0000259" key="2">
    <source>
        <dbReference type="PROSITE" id="PS50191"/>
    </source>
</evidence>
<reference evidence="3" key="1">
    <citation type="journal article" date="2014" name="Genome Announc.">
        <title>Genome sequence of the yeast Cyberlindnera fabianii (Hansenula fabianii).</title>
        <authorList>
            <person name="Freel K.C."/>
            <person name="Sarilar V."/>
            <person name="Neuveglise C."/>
            <person name="Devillers H."/>
            <person name="Friedrich A."/>
            <person name="Schacherer J."/>
        </authorList>
    </citation>
    <scope>NUCLEOTIDE SEQUENCE</scope>
    <source>
        <strain evidence="3">YJS4271</strain>
    </source>
</reference>
<dbReference type="Pfam" id="PF00650">
    <property type="entry name" value="CRAL_TRIO"/>
    <property type="match status" value="1"/>
</dbReference>
<accession>A0A061ALB4</accession>
<dbReference type="VEuPathDB" id="FungiDB:BON22_4049"/>
<name>A0A061ALB4_CYBFA</name>
<dbReference type="OrthoDB" id="43460at2759"/>
<dbReference type="SUPFAM" id="SSF52087">
    <property type="entry name" value="CRAL/TRIO domain"/>
    <property type="match status" value="1"/>
</dbReference>
<dbReference type="EMBL" id="LK052887">
    <property type="protein sequence ID" value="CDR38344.1"/>
    <property type="molecule type" value="Genomic_DNA"/>
</dbReference>
<dbReference type="CDD" id="cd00170">
    <property type="entry name" value="SEC14"/>
    <property type="match status" value="1"/>
</dbReference>
<dbReference type="SUPFAM" id="SSF46938">
    <property type="entry name" value="CRAL/TRIO N-terminal domain"/>
    <property type="match status" value="1"/>
</dbReference>
<dbReference type="InterPro" id="IPR011074">
    <property type="entry name" value="CRAL/TRIO_N_dom"/>
</dbReference>
<gene>
    <name evidence="3" type="ORF">CYFA0S_02e00562g</name>
</gene>
<proteinExistence type="predicted"/>
<dbReference type="PhylomeDB" id="A0A061ALB4"/>
<feature type="compositionally biased region" description="Basic residues" evidence="1">
    <location>
        <begin position="74"/>
        <end position="89"/>
    </location>
</feature>
<feature type="domain" description="CRAL-TRIO" evidence="2">
    <location>
        <begin position="195"/>
        <end position="352"/>
    </location>
</feature>
<dbReference type="SMART" id="SM01100">
    <property type="entry name" value="CRAL_TRIO_N"/>
    <property type="match status" value="1"/>
</dbReference>
<feature type="region of interest" description="Disordered" evidence="1">
    <location>
        <begin position="57"/>
        <end position="106"/>
    </location>
</feature>
<protein>
    <submittedName>
        <fullName evidence="3">CYFA0S02e00562g1_1</fullName>
    </submittedName>
</protein>
<dbReference type="PANTHER" id="PTHR46590">
    <property type="entry name" value="PHOSPHATIDYLINOSITOL TRANSFER PROTEIN CSR1-RELATED"/>
    <property type="match status" value="1"/>
</dbReference>
<dbReference type="InterPro" id="IPR001251">
    <property type="entry name" value="CRAL-TRIO_dom"/>
</dbReference>
<dbReference type="Gene3D" id="3.40.525.10">
    <property type="entry name" value="CRAL-TRIO lipid binding domain"/>
    <property type="match status" value="1"/>
</dbReference>
<dbReference type="Pfam" id="PF03765">
    <property type="entry name" value="CRAL_TRIO_N"/>
    <property type="match status" value="1"/>
</dbReference>
<dbReference type="InterPro" id="IPR036865">
    <property type="entry name" value="CRAL-TRIO_dom_sf"/>
</dbReference>
<dbReference type="SMART" id="SM00516">
    <property type="entry name" value="SEC14"/>
    <property type="match status" value="1"/>
</dbReference>
<evidence type="ECO:0000256" key="1">
    <source>
        <dbReference type="SAM" id="MobiDB-lite"/>
    </source>
</evidence>
<dbReference type="AlphaFoldDB" id="A0A061ALB4"/>
<evidence type="ECO:0000313" key="3">
    <source>
        <dbReference type="EMBL" id="CDR38344.1"/>
    </source>
</evidence>